<evidence type="ECO:0000259" key="2">
    <source>
        <dbReference type="Pfam" id="PF01852"/>
    </source>
</evidence>
<evidence type="ECO:0000313" key="3">
    <source>
        <dbReference type="EMBL" id="GMH68903.1"/>
    </source>
</evidence>
<dbReference type="InterPro" id="IPR023393">
    <property type="entry name" value="START-like_dom_sf"/>
</dbReference>
<dbReference type="Pfam" id="PF01852">
    <property type="entry name" value="START"/>
    <property type="match status" value="1"/>
</dbReference>
<feature type="transmembrane region" description="Helical" evidence="1">
    <location>
        <begin position="426"/>
        <end position="446"/>
    </location>
</feature>
<feature type="transmembrane region" description="Helical" evidence="1">
    <location>
        <begin position="603"/>
        <end position="623"/>
    </location>
</feature>
<dbReference type="Proteomes" id="UP001165085">
    <property type="component" value="Unassembled WGS sequence"/>
</dbReference>
<sequence length="738" mass="83284">MTNYYLRCINPAYSALKEVPENDGNEYLEVRSDHSSTYVQDYIFPYPLSSREFITNILWKRQNESSIVVSYSPVLTHPKVEEKDGSSVIRGLLHGAYLITQLDDEHTSVEWCTHINFGGNLPKAIVNGAIIPNSERVISHIQVFFMNSVTLDDLKEIDGKLLGEVLVNQMKRSKKRAIEAVDEFLSISLAMRELLPRRPWFRALLHEMSLNRVRTGGSVHKALEDMTDEDAINLAKGISLIILSSTEPSAAVDQWIFQNGALQELGREFPWMWPFFVEIAQHNLMTGTLGLKLRVTGGALLSTIDLITDVYMTIVFLSTEGQEGYGRINACLIGTTLLFQIFATYVQNSQRRSHFFKDALCIICGFKPALDAYRVGSGQDREEHQQMTPLQDMTVHKGIEAVFEAIPSSVLQIIALLLVSEKKLDAIVSILVSAATLGFTSAMTNYDWDTSPTNRGSNPIFYGYIPDKAFERALCFISMIALSFSHVLLLTFSCALLAVIDFNWLLCYLAADVGLFFFYKVVTRDFFYFLNITGGVRVFGAILHRLSVKIIMSFTLMIHLRHPNEVGGISTASTLLLSLFGSFASAFLYSVHYTGPSKLSDSTLFTSIITISVLWLISALTFFSSIKKPYLKTFYSTATSSSYNKSLFLSYTSTQDLEKSEILTYHPSVFSSWGPSIIKPWISKNWKKWEGEKPEWFNDTWVKGLPSEYIPFEFRVKHGKTERFKRSKSGNKVVSGEH</sequence>
<reference evidence="4" key="1">
    <citation type="journal article" date="2023" name="Commun. Biol.">
        <title>Genome analysis of Parmales, the sister group of diatoms, reveals the evolutionary specialization of diatoms from phago-mixotrophs to photoautotrophs.</title>
        <authorList>
            <person name="Ban H."/>
            <person name="Sato S."/>
            <person name="Yoshikawa S."/>
            <person name="Yamada K."/>
            <person name="Nakamura Y."/>
            <person name="Ichinomiya M."/>
            <person name="Sato N."/>
            <person name="Blanc-Mathieu R."/>
            <person name="Endo H."/>
            <person name="Kuwata A."/>
            <person name="Ogata H."/>
        </authorList>
    </citation>
    <scope>NUCLEOTIDE SEQUENCE [LARGE SCALE GENOMIC DNA]</scope>
    <source>
        <strain evidence="4">NIES 3701</strain>
    </source>
</reference>
<feature type="transmembrane region" description="Helical" evidence="1">
    <location>
        <begin position="476"/>
        <end position="498"/>
    </location>
</feature>
<evidence type="ECO:0000256" key="1">
    <source>
        <dbReference type="SAM" id="Phobius"/>
    </source>
</evidence>
<dbReference type="InterPro" id="IPR002913">
    <property type="entry name" value="START_lipid-bd_dom"/>
</dbReference>
<feature type="transmembrane region" description="Helical" evidence="1">
    <location>
        <begin position="569"/>
        <end position="591"/>
    </location>
</feature>
<dbReference type="SUPFAM" id="SSF55961">
    <property type="entry name" value="Bet v1-like"/>
    <property type="match status" value="1"/>
</dbReference>
<keyword evidence="4" id="KW-1185">Reference proteome</keyword>
<proteinExistence type="predicted"/>
<name>A0A9W7AGT8_9STRA</name>
<dbReference type="GO" id="GO:0008289">
    <property type="term" value="F:lipid binding"/>
    <property type="evidence" value="ECO:0007669"/>
    <property type="project" value="InterPro"/>
</dbReference>
<feature type="transmembrane region" description="Helical" evidence="1">
    <location>
        <begin position="505"/>
        <end position="522"/>
    </location>
</feature>
<dbReference type="EMBL" id="BRXY01000129">
    <property type="protein sequence ID" value="GMH68903.1"/>
    <property type="molecule type" value="Genomic_DNA"/>
</dbReference>
<dbReference type="AlphaFoldDB" id="A0A9W7AGT8"/>
<feature type="domain" description="START" evidence="2">
    <location>
        <begin position="37"/>
        <end position="127"/>
    </location>
</feature>
<protein>
    <recommendedName>
        <fullName evidence="2">START domain-containing protein</fullName>
    </recommendedName>
</protein>
<keyword evidence="1" id="KW-1133">Transmembrane helix</keyword>
<evidence type="ECO:0000313" key="4">
    <source>
        <dbReference type="Proteomes" id="UP001165085"/>
    </source>
</evidence>
<gene>
    <name evidence="3" type="ORF">TrST_g3182</name>
</gene>
<accession>A0A9W7AGT8</accession>
<feature type="transmembrane region" description="Helical" evidence="1">
    <location>
        <begin position="401"/>
        <end position="419"/>
    </location>
</feature>
<keyword evidence="1" id="KW-0472">Membrane</keyword>
<dbReference type="OrthoDB" id="193494at2759"/>
<organism evidence="3 4">
    <name type="scientific">Triparma strigata</name>
    <dbReference type="NCBI Taxonomy" id="1606541"/>
    <lineage>
        <taxon>Eukaryota</taxon>
        <taxon>Sar</taxon>
        <taxon>Stramenopiles</taxon>
        <taxon>Ochrophyta</taxon>
        <taxon>Bolidophyceae</taxon>
        <taxon>Parmales</taxon>
        <taxon>Triparmaceae</taxon>
        <taxon>Triparma</taxon>
    </lineage>
</organism>
<comment type="caution">
    <text evidence="3">The sequence shown here is derived from an EMBL/GenBank/DDBJ whole genome shotgun (WGS) entry which is preliminary data.</text>
</comment>
<keyword evidence="1" id="KW-0812">Transmembrane</keyword>
<dbReference type="Gene3D" id="3.30.530.20">
    <property type="match status" value="1"/>
</dbReference>